<dbReference type="InterPro" id="IPR000798">
    <property type="entry name" value="Ez/rad/moesin-like"/>
</dbReference>
<dbReference type="InterPro" id="IPR014847">
    <property type="entry name" value="FA"/>
</dbReference>
<dbReference type="GO" id="GO:0008092">
    <property type="term" value="F:cytoskeletal protein binding"/>
    <property type="evidence" value="ECO:0007669"/>
    <property type="project" value="InterPro"/>
</dbReference>
<evidence type="ECO:0000256" key="18">
    <source>
        <dbReference type="SAM" id="MobiDB-lite"/>
    </source>
</evidence>
<sequence>MVEPADRSSTAGQRLGAPESFGVSTLEPGLRPPAQPPGRQVSMRVQMLDDTQEVFQISQRSPGKVLFDLVCAHLNLVEGDYFGLEYQDQRKMTVWLDLLKPTLKQIRRPKNTILRFVVKFFPPDHTQLLEELTRYLFALQIKRDLACGRLICNDTSAALMVSHIIQSEIGDFDETQSWQHLLHNKYLPDQDAIRDEIIDCHREHVGQTPAESDYQLLEIARRLEMYGVRLHPAKDREGTKLSLAVANSGVLVFQGNTKINSFNWSKIRKLSFKRKRFLIKLRADPTNAHHDTLEFAMASRDCCKVFWKICVEYHAFFRLFEEPKPKPKPILFTRGSSFRFSGRTQKQIIDYVKDSEPKKVPFERKHSKILSNSSISPQSASTRSHVNPLLMTPTTISRLVFMQKSMSQNCAYKTTLHCYIVLLHAQYLQDVSSEIGGSPGSEKSSLGGPHVAVNGNGSVNGQRMGRTAVLGAEQSAEIQPLSPLTSPLLTEAGYVRNDEEDEKFPTDKAYFIAKELLTTERTYLNDLQVITESFHSAVGKDEAFPDSVKSLISANYDPVYKFHQGFLKETEQRLAQWSGRSNAHIKGDYQRIGDVLLKNIQGLRQLTIHLQKHSECLVELERACRSSRKVETLCRDFEQQRVCYLPLNIFLLRPLHRLLHYKLILERLCKHYPPTHDDFRDCRAALADISEMVLQLQGIMMKMENFQKLIELKKDLTGVEDLISPGREFIRLGCLSKLSGKGLQQRMFFLFSDCLVYTSRGMTPSNQFKVHGQLPLYGMTIRESEEEWGVPHSFTLFGQRQSVVVAASCTSEMERWVEDIRMAIDLAEQSSSLNNDLLSTSLSDNKLSEDGGGEQESEDELGGSRSSLERQGHRGNTTVHVCWHRNTSVSMVDFSIAVENQLSGNLLRKFKNSNGWQKLWVVFTNFSLFFYKSHQDDYPLASLPLLGYSVTVPSESENIHKDYVFKLHFKSHVYYFRSESEYTFERWMEVIRSATCSTSRSLPSTRKDLY</sequence>
<dbReference type="InterPro" id="IPR000219">
    <property type="entry name" value="DH_dom"/>
</dbReference>
<comment type="subcellular location">
    <subcellularLocation>
        <location evidence="2">Cell membrane</location>
        <topology evidence="2">Peripheral membrane protein</topology>
        <orientation evidence="2">Cytoplasmic side</orientation>
    </subcellularLocation>
    <subcellularLocation>
        <location evidence="1">Cell projection</location>
        <location evidence="1">Dendrite</location>
    </subcellularLocation>
    <subcellularLocation>
        <location evidence="5">Cell projection</location>
        <location evidence="5">Dendritic spine</location>
    </subcellularLocation>
    <subcellularLocation>
        <location evidence="3">Cell projection</location>
        <location evidence="3">Filopodium</location>
    </subcellularLocation>
    <subcellularLocation>
        <location evidence="4">Cytoplasm</location>
        <location evidence="4">Cytosol</location>
    </subcellularLocation>
    <subcellularLocation>
        <location evidence="15">Synapse</location>
        <location evidence="15">Synaptosome</location>
    </subcellularLocation>
</comment>
<evidence type="ECO:0000256" key="3">
    <source>
        <dbReference type="ARBA" id="ARBA00004486"/>
    </source>
</evidence>
<protein>
    <recommendedName>
        <fullName evidence="16">FERM, ARHGEF and pleckstrin domain-containing protein 1</fullName>
    </recommendedName>
    <alternativeName>
        <fullName evidence="17">FERM, RhoGEF and pleckstrin domain-containing protein 1</fullName>
    </alternativeName>
</protein>
<evidence type="ECO:0000256" key="2">
    <source>
        <dbReference type="ARBA" id="ARBA00004413"/>
    </source>
</evidence>
<feature type="region of interest" description="Disordered" evidence="18">
    <location>
        <begin position="436"/>
        <end position="462"/>
    </location>
</feature>
<evidence type="ECO:0000313" key="23">
    <source>
        <dbReference type="Proteomes" id="UP000265100"/>
    </source>
</evidence>
<dbReference type="PROSITE" id="PS50003">
    <property type="entry name" value="PH_DOMAIN"/>
    <property type="match status" value="2"/>
</dbReference>
<dbReference type="CDD" id="cd14473">
    <property type="entry name" value="FERM_B-lobe"/>
    <property type="match status" value="1"/>
</dbReference>
<keyword evidence="8" id="KW-0963">Cytoplasm</keyword>
<dbReference type="OMA" id="CHRKHAG"/>
<dbReference type="Pfam" id="PF08736">
    <property type="entry name" value="FA"/>
    <property type="match status" value="1"/>
</dbReference>
<dbReference type="GO" id="GO:0030175">
    <property type="term" value="C:filopodium"/>
    <property type="evidence" value="ECO:0007669"/>
    <property type="project" value="UniProtKB-SubCell"/>
</dbReference>
<dbReference type="FunFam" id="2.30.29.30:FF:000002">
    <property type="entry name" value="Band 4.1-like protein 5 isoform 1"/>
    <property type="match status" value="1"/>
</dbReference>
<dbReference type="FunFam" id="1.20.80.10:FF:000005">
    <property type="entry name" value="FERM, RhoGEF and pleckstrin domain-containing protein 1"/>
    <property type="match status" value="1"/>
</dbReference>
<keyword evidence="14" id="KW-0966">Cell projection</keyword>
<dbReference type="CDD" id="cd17189">
    <property type="entry name" value="FERM_F1_FARP1"/>
    <property type="match status" value="1"/>
</dbReference>
<evidence type="ECO:0000256" key="1">
    <source>
        <dbReference type="ARBA" id="ARBA00004279"/>
    </source>
</evidence>
<evidence type="ECO:0000256" key="16">
    <source>
        <dbReference type="ARBA" id="ARBA00040395"/>
    </source>
</evidence>
<evidence type="ECO:0000256" key="4">
    <source>
        <dbReference type="ARBA" id="ARBA00004514"/>
    </source>
</evidence>
<dbReference type="SMART" id="SM00233">
    <property type="entry name" value="PH"/>
    <property type="match status" value="2"/>
</dbReference>
<dbReference type="SMART" id="SM01196">
    <property type="entry name" value="FERM_C"/>
    <property type="match status" value="1"/>
</dbReference>
<dbReference type="GO" id="GO:0005829">
    <property type="term" value="C:cytosol"/>
    <property type="evidence" value="ECO:0007669"/>
    <property type="project" value="UniProtKB-SubCell"/>
</dbReference>
<dbReference type="SUPFAM" id="SSF50729">
    <property type="entry name" value="PH domain-like"/>
    <property type="match status" value="3"/>
</dbReference>
<feature type="compositionally biased region" description="Acidic residues" evidence="18">
    <location>
        <begin position="851"/>
        <end position="861"/>
    </location>
</feature>
<dbReference type="Proteomes" id="UP000265100">
    <property type="component" value="Chromosome 23"/>
</dbReference>
<feature type="domain" description="PH" evidence="19">
    <location>
        <begin position="899"/>
        <end position="996"/>
    </location>
</feature>
<dbReference type="GO" id="GO:0005085">
    <property type="term" value="F:guanyl-nucleotide exchange factor activity"/>
    <property type="evidence" value="ECO:0007669"/>
    <property type="project" value="UniProtKB-KW"/>
</dbReference>
<reference evidence="22" key="1">
    <citation type="submission" date="2018-05" db="EMBL/GenBank/DDBJ databases">
        <authorList>
            <person name="Datahose"/>
        </authorList>
    </citation>
    <scope>NUCLEOTIDE SEQUENCE</scope>
</reference>
<evidence type="ECO:0000256" key="7">
    <source>
        <dbReference type="ARBA" id="ARBA00022475"/>
    </source>
</evidence>
<dbReference type="PROSITE" id="PS50010">
    <property type="entry name" value="DH_2"/>
    <property type="match status" value="1"/>
</dbReference>
<dbReference type="GO" id="GO:0043197">
    <property type="term" value="C:dendritic spine"/>
    <property type="evidence" value="ECO:0007669"/>
    <property type="project" value="UniProtKB-SubCell"/>
</dbReference>
<dbReference type="FunFam" id="2.30.29.30:FF:000046">
    <property type="entry name" value="FERM, RhoGEF and pleckstrin domain-containing protein 1"/>
    <property type="match status" value="1"/>
</dbReference>
<dbReference type="Gene3D" id="1.20.80.10">
    <property type="match status" value="1"/>
</dbReference>
<keyword evidence="10" id="KW-0344">Guanine-nucleotide releasing factor</keyword>
<dbReference type="FunFam" id="3.10.20.90:FF:000040">
    <property type="entry name" value="FERM, RhoGEF and pleckstrin domain-containing protein"/>
    <property type="match status" value="1"/>
</dbReference>
<evidence type="ECO:0000256" key="12">
    <source>
        <dbReference type="ARBA" id="ARBA00023018"/>
    </source>
</evidence>
<keyword evidence="9" id="KW-0771">Synaptosome</keyword>
<evidence type="ECO:0000256" key="17">
    <source>
        <dbReference type="ARBA" id="ARBA00042170"/>
    </source>
</evidence>
<dbReference type="SMART" id="SM00295">
    <property type="entry name" value="B41"/>
    <property type="match status" value="1"/>
</dbReference>
<dbReference type="PANTHER" id="PTHR45858">
    <property type="entry name" value="FERM DOMAIN CONTAINING PROTEIN"/>
    <property type="match status" value="1"/>
</dbReference>
<evidence type="ECO:0000259" key="20">
    <source>
        <dbReference type="PROSITE" id="PS50010"/>
    </source>
</evidence>
<evidence type="ECO:0000256" key="5">
    <source>
        <dbReference type="ARBA" id="ARBA00004552"/>
    </source>
</evidence>
<feature type="region of interest" description="Disordered" evidence="18">
    <location>
        <begin position="1"/>
        <end position="39"/>
    </location>
</feature>
<dbReference type="Gene3D" id="2.30.29.30">
    <property type="entry name" value="Pleckstrin-homology domain (PH domain)/Phosphotyrosine-binding domain (PTB)"/>
    <property type="match status" value="3"/>
</dbReference>
<feature type="domain" description="DH" evidence="20">
    <location>
        <begin position="508"/>
        <end position="699"/>
    </location>
</feature>
<evidence type="ECO:0000256" key="14">
    <source>
        <dbReference type="ARBA" id="ARBA00023273"/>
    </source>
</evidence>
<dbReference type="CDD" id="cd13235">
    <property type="entry name" value="PH2_FARP1-like"/>
    <property type="match status" value="1"/>
</dbReference>
<dbReference type="Pfam" id="PF00621">
    <property type="entry name" value="RhoGEF"/>
    <property type="match status" value="1"/>
</dbReference>
<feature type="domain" description="PH" evidence="19">
    <location>
        <begin position="728"/>
        <end position="825"/>
    </location>
</feature>
<dbReference type="Bgee" id="ENSACLG00000024105">
    <property type="expression patterns" value="Expressed in anal fin and 6 other cell types or tissues"/>
</dbReference>
<dbReference type="Pfam" id="PF00373">
    <property type="entry name" value="FERM_M"/>
    <property type="match status" value="1"/>
</dbReference>
<accession>A0A3P8R1N3</accession>
<evidence type="ECO:0000256" key="9">
    <source>
        <dbReference type="ARBA" id="ARBA00022599"/>
    </source>
</evidence>
<dbReference type="InterPro" id="IPR000299">
    <property type="entry name" value="FERM_domain"/>
</dbReference>
<dbReference type="InterPro" id="IPR014352">
    <property type="entry name" value="FERM/acyl-CoA-bd_prot_sf"/>
</dbReference>
<evidence type="ECO:0000256" key="11">
    <source>
        <dbReference type="ARBA" id="ARBA00022737"/>
    </source>
</evidence>
<dbReference type="InterPro" id="IPR041788">
    <property type="entry name" value="FARP1/FARP2/FRMD7_FERM_C"/>
</dbReference>
<dbReference type="Ensembl" id="ENSACLT00000036538.2">
    <property type="protein sequence ID" value="ENSACLP00000035698.2"/>
    <property type="gene ID" value="ENSACLG00000024105.2"/>
</dbReference>
<organism evidence="22 23">
    <name type="scientific">Astatotilapia calliptera</name>
    <name type="common">Eastern happy</name>
    <name type="synonym">Chromis callipterus</name>
    <dbReference type="NCBI Taxonomy" id="8154"/>
    <lineage>
        <taxon>Eukaryota</taxon>
        <taxon>Metazoa</taxon>
        <taxon>Chordata</taxon>
        <taxon>Craniata</taxon>
        <taxon>Vertebrata</taxon>
        <taxon>Euteleostomi</taxon>
        <taxon>Actinopterygii</taxon>
        <taxon>Neopterygii</taxon>
        <taxon>Teleostei</taxon>
        <taxon>Neoteleostei</taxon>
        <taxon>Acanthomorphata</taxon>
        <taxon>Ovalentaria</taxon>
        <taxon>Cichlomorphae</taxon>
        <taxon>Cichliformes</taxon>
        <taxon>Cichlidae</taxon>
        <taxon>African cichlids</taxon>
        <taxon>Pseudocrenilabrinae</taxon>
        <taxon>Haplochromini</taxon>
        <taxon>Astatotilapia</taxon>
    </lineage>
</organism>
<keyword evidence="7" id="KW-1003">Cell membrane</keyword>
<name>A0A3P8R1N3_ASTCA</name>
<keyword evidence="23" id="KW-1185">Reference proteome</keyword>
<feature type="domain" description="FERM" evidence="21">
    <location>
        <begin position="41"/>
        <end position="321"/>
    </location>
</feature>
<keyword evidence="6" id="KW-0217">Developmental protein</keyword>
<dbReference type="InterPro" id="IPR018979">
    <property type="entry name" value="FERM_N"/>
</dbReference>
<evidence type="ECO:0000256" key="10">
    <source>
        <dbReference type="ARBA" id="ARBA00022658"/>
    </source>
</evidence>
<keyword evidence="13" id="KW-0472">Membrane</keyword>
<dbReference type="InterPro" id="IPR035899">
    <property type="entry name" value="DBL_dom_sf"/>
</dbReference>
<dbReference type="CDD" id="cd01220">
    <property type="entry name" value="PH1_FARP1-like"/>
    <property type="match status" value="1"/>
</dbReference>
<reference evidence="22" key="3">
    <citation type="submission" date="2025-09" db="UniProtKB">
        <authorList>
            <consortium name="Ensembl"/>
        </authorList>
    </citation>
    <scope>IDENTIFICATION</scope>
</reference>
<dbReference type="InterPro" id="IPR011993">
    <property type="entry name" value="PH-like_dom_sf"/>
</dbReference>
<evidence type="ECO:0000256" key="15">
    <source>
        <dbReference type="ARBA" id="ARBA00034102"/>
    </source>
</evidence>
<dbReference type="Pfam" id="PF00169">
    <property type="entry name" value="PH"/>
    <property type="match status" value="2"/>
</dbReference>
<dbReference type="InterPro" id="IPR035963">
    <property type="entry name" value="FERM_2"/>
</dbReference>
<keyword evidence="12" id="KW-0770">Synapse</keyword>
<evidence type="ECO:0000313" key="22">
    <source>
        <dbReference type="Ensembl" id="ENSACLP00000035698.2"/>
    </source>
</evidence>
<dbReference type="InterPro" id="IPR019748">
    <property type="entry name" value="FERM_central"/>
</dbReference>
<dbReference type="GeneTree" id="ENSGT00940000155318"/>
<dbReference type="PANTHER" id="PTHR45858:SF2">
    <property type="entry name" value="FERM, ARHGEF AND PLECKSTRIN DOMAIN-CONTAINING PROTEIN 1"/>
    <property type="match status" value="1"/>
</dbReference>
<dbReference type="SUPFAM" id="SSF48065">
    <property type="entry name" value="DBL homology domain (DH-domain)"/>
    <property type="match status" value="1"/>
</dbReference>
<dbReference type="InterPro" id="IPR018980">
    <property type="entry name" value="FERM_PH-like_C"/>
</dbReference>
<evidence type="ECO:0000256" key="8">
    <source>
        <dbReference type="ARBA" id="ARBA00022490"/>
    </source>
</evidence>
<dbReference type="Pfam" id="PF09380">
    <property type="entry name" value="FERM_C"/>
    <property type="match status" value="1"/>
</dbReference>
<dbReference type="SMART" id="SM00325">
    <property type="entry name" value="RhoGEF"/>
    <property type="match status" value="1"/>
</dbReference>
<dbReference type="Pfam" id="PF09379">
    <property type="entry name" value="FERM_N"/>
    <property type="match status" value="1"/>
</dbReference>
<dbReference type="InterPro" id="IPR001849">
    <property type="entry name" value="PH_domain"/>
</dbReference>
<dbReference type="CDD" id="cd13193">
    <property type="entry name" value="FERM_C_FARP1-like"/>
    <property type="match status" value="1"/>
</dbReference>
<evidence type="ECO:0000256" key="6">
    <source>
        <dbReference type="ARBA" id="ARBA00022473"/>
    </source>
</evidence>
<dbReference type="GO" id="GO:0005886">
    <property type="term" value="C:plasma membrane"/>
    <property type="evidence" value="ECO:0007669"/>
    <property type="project" value="UniProtKB-SubCell"/>
</dbReference>
<dbReference type="SUPFAM" id="SSF54236">
    <property type="entry name" value="Ubiquitin-like"/>
    <property type="match status" value="1"/>
</dbReference>
<dbReference type="AlphaFoldDB" id="A0A3P8R1N3"/>
<feature type="region of interest" description="Disordered" evidence="18">
    <location>
        <begin position="844"/>
        <end position="873"/>
    </location>
</feature>
<dbReference type="SUPFAM" id="SSF47031">
    <property type="entry name" value="Second domain of FERM"/>
    <property type="match status" value="1"/>
</dbReference>
<evidence type="ECO:0000256" key="13">
    <source>
        <dbReference type="ARBA" id="ARBA00023136"/>
    </source>
</evidence>
<gene>
    <name evidence="22" type="primary">FARP1</name>
</gene>
<dbReference type="PRINTS" id="PR00661">
    <property type="entry name" value="ERMFAMILY"/>
</dbReference>
<dbReference type="PRINTS" id="PR00935">
    <property type="entry name" value="BAND41"/>
</dbReference>
<evidence type="ECO:0000259" key="21">
    <source>
        <dbReference type="PROSITE" id="PS50057"/>
    </source>
</evidence>
<dbReference type="Gene3D" id="3.10.20.90">
    <property type="entry name" value="Phosphatidylinositol 3-kinase Catalytic Subunit, Chain A, domain 1"/>
    <property type="match status" value="1"/>
</dbReference>
<dbReference type="InterPro" id="IPR019749">
    <property type="entry name" value="Band_41_domain"/>
</dbReference>
<dbReference type="Gene3D" id="1.20.900.10">
    <property type="entry name" value="Dbl homology (DH) domain"/>
    <property type="match status" value="1"/>
</dbReference>
<keyword evidence="11" id="KW-0677">Repeat</keyword>
<dbReference type="FunFam" id="1.20.900.10:FF:000021">
    <property type="entry name" value="FERM, RhoGEF and pleckstrin domain-containing protein 1"/>
    <property type="match status" value="1"/>
</dbReference>
<dbReference type="InterPro" id="IPR051835">
    <property type="entry name" value="RAC1-GEF"/>
</dbReference>
<dbReference type="PROSITE" id="PS50057">
    <property type="entry name" value="FERM_3"/>
    <property type="match status" value="1"/>
</dbReference>
<dbReference type="CDD" id="cd00160">
    <property type="entry name" value="RhoGEF"/>
    <property type="match status" value="1"/>
</dbReference>
<reference evidence="22" key="2">
    <citation type="submission" date="2025-08" db="UniProtKB">
        <authorList>
            <consortium name="Ensembl"/>
        </authorList>
    </citation>
    <scope>IDENTIFICATION</scope>
</reference>
<dbReference type="SMART" id="SM01195">
    <property type="entry name" value="FA"/>
    <property type="match status" value="1"/>
</dbReference>
<dbReference type="InterPro" id="IPR029071">
    <property type="entry name" value="Ubiquitin-like_domsf"/>
</dbReference>
<evidence type="ECO:0000259" key="19">
    <source>
        <dbReference type="PROSITE" id="PS50003"/>
    </source>
</evidence>
<proteinExistence type="predicted"/>